<dbReference type="VEuPathDB" id="VectorBase:CPIJ012374"/>
<evidence type="ECO:0000313" key="3">
    <source>
        <dbReference type="EnsemblMetazoa" id="CPIJ012374-PA"/>
    </source>
</evidence>
<dbReference type="EMBL" id="DS232252">
    <property type="protein sequence ID" value="EDS38503.1"/>
    <property type="molecule type" value="Genomic_DNA"/>
</dbReference>
<organism>
    <name type="scientific">Culex quinquefasciatus</name>
    <name type="common">Southern house mosquito</name>
    <name type="synonym">Culex pungens</name>
    <dbReference type="NCBI Taxonomy" id="7176"/>
    <lineage>
        <taxon>Eukaryota</taxon>
        <taxon>Metazoa</taxon>
        <taxon>Ecdysozoa</taxon>
        <taxon>Arthropoda</taxon>
        <taxon>Hexapoda</taxon>
        <taxon>Insecta</taxon>
        <taxon>Pterygota</taxon>
        <taxon>Neoptera</taxon>
        <taxon>Endopterygota</taxon>
        <taxon>Diptera</taxon>
        <taxon>Nematocera</taxon>
        <taxon>Culicoidea</taxon>
        <taxon>Culicidae</taxon>
        <taxon>Culicinae</taxon>
        <taxon>Culicini</taxon>
        <taxon>Culex</taxon>
        <taxon>Culex</taxon>
    </lineage>
</organism>
<dbReference type="AlphaFoldDB" id="B0X154"/>
<feature type="region of interest" description="Disordered" evidence="1">
    <location>
        <begin position="27"/>
        <end position="67"/>
    </location>
</feature>
<dbReference type="KEGG" id="cqu:CpipJ_CPIJ012374"/>
<keyword evidence="4" id="KW-1185">Reference proteome</keyword>
<evidence type="ECO:0000313" key="2">
    <source>
        <dbReference type="EMBL" id="EDS38503.1"/>
    </source>
</evidence>
<dbReference type="Proteomes" id="UP000002320">
    <property type="component" value="Unassembled WGS sequence"/>
</dbReference>
<dbReference type="EnsemblMetazoa" id="CPIJ012374-RA">
    <property type="protein sequence ID" value="CPIJ012374-PA"/>
    <property type="gene ID" value="CPIJ012374"/>
</dbReference>
<accession>B0X154</accession>
<evidence type="ECO:0000313" key="4">
    <source>
        <dbReference type="Proteomes" id="UP000002320"/>
    </source>
</evidence>
<dbReference type="OMA" id="MSSFPAM"/>
<dbReference type="InParanoid" id="B0X154"/>
<proteinExistence type="predicted"/>
<gene>
    <name evidence="3" type="primary">6046127</name>
    <name evidence="2" type="ORF">CpipJ_CPIJ012374</name>
</gene>
<name>B0X154_CULQU</name>
<dbReference type="OrthoDB" id="6346805at2759"/>
<evidence type="ECO:0000256" key="1">
    <source>
        <dbReference type="SAM" id="MobiDB-lite"/>
    </source>
</evidence>
<dbReference type="HOGENOM" id="CLU_1166842_0_0_1"/>
<feature type="compositionally biased region" description="Acidic residues" evidence="1">
    <location>
        <begin position="43"/>
        <end position="56"/>
    </location>
</feature>
<protein>
    <submittedName>
        <fullName evidence="2 3">Uncharacterized protein</fullName>
    </submittedName>
</protein>
<reference evidence="3" key="2">
    <citation type="submission" date="2021-02" db="UniProtKB">
        <authorList>
            <consortium name="EnsemblMetazoa"/>
        </authorList>
    </citation>
    <scope>IDENTIFICATION</scope>
    <source>
        <strain evidence="3">JHB</strain>
    </source>
</reference>
<dbReference type="VEuPathDB" id="VectorBase:CQUJHB007285"/>
<sequence length="238" mass="26497">MTEKLSASSGIESLEGEILLAKLAISSPERSESLERNALNSELNEDSVEDSDDIISPDEWKQHQDDRKRIVVGTRYPIRNQNQNQEADGSSEPEVIDLTGDIAINEMLADKSIPLHPDVEVFAPNRGRPVQQDPMSSFPAMFPTFPQQPFPGVNRFPGIPFPGQFPQQFPQRPIGQYPVQTFPVFHPQQNPMFGGGQFPGGQQFPVQRPTNGGFGQQTPVLMMTFPPGFPAIFREVRP</sequence>
<feature type="compositionally biased region" description="Basic and acidic residues" evidence="1">
    <location>
        <begin position="58"/>
        <end position="67"/>
    </location>
</feature>
<reference evidence="2" key="1">
    <citation type="submission" date="2007-03" db="EMBL/GenBank/DDBJ databases">
        <title>Annotation of Culex pipiens quinquefasciatus.</title>
        <authorList>
            <consortium name="The Broad Institute Genome Sequencing Platform"/>
            <person name="Atkinson P.W."/>
            <person name="Hemingway J."/>
            <person name="Christensen B.M."/>
            <person name="Higgs S."/>
            <person name="Kodira C."/>
            <person name="Hannick L."/>
            <person name="Megy K."/>
            <person name="O'Leary S."/>
            <person name="Pearson M."/>
            <person name="Haas B.J."/>
            <person name="Mauceli E."/>
            <person name="Wortman J.R."/>
            <person name="Lee N.H."/>
            <person name="Guigo R."/>
            <person name="Stanke M."/>
            <person name="Alvarado L."/>
            <person name="Amedeo P."/>
            <person name="Antoine C.H."/>
            <person name="Arensburger P."/>
            <person name="Bidwell S.L."/>
            <person name="Crawford M."/>
            <person name="Camaro F."/>
            <person name="Devon K."/>
            <person name="Engels R."/>
            <person name="Hammond M."/>
            <person name="Howarth C."/>
            <person name="Koehrsen M."/>
            <person name="Lawson D."/>
            <person name="Montgomery P."/>
            <person name="Nene V."/>
            <person name="Nusbaum C."/>
            <person name="Puiu D."/>
            <person name="Romero-Severson J."/>
            <person name="Severson D.W."/>
            <person name="Shumway M."/>
            <person name="Sisk P."/>
            <person name="Stolte C."/>
            <person name="Zeng Q."/>
            <person name="Eisenstadt E."/>
            <person name="Fraser-Liggett C."/>
            <person name="Strausberg R."/>
            <person name="Galagan J."/>
            <person name="Birren B."/>
            <person name="Collins F.H."/>
        </authorList>
    </citation>
    <scope>NUCLEOTIDE SEQUENCE [LARGE SCALE GENOMIC DNA]</scope>
    <source>
        <strain evidence="2">JHB</strain>
    </source>
</reference>